<gene>
    <name evidence="5" type="ORF">CENDO_08515</name>
</gene>
<dbReference type="InterPro" id="IPR002018">
    <property type="entry name" value="CarbesteraseB"/>
</dbReference>
<evidence type="ECO:0000313" key="6">
    <source>
        <dbReference type="Proteomes" id="UP000296352"/>
    </source>
</evidence>
<name>A0A4P7QH72_9CORY</name>
<dbReference type="Pfam" id="PF00135">
    <property type="entry name" value="COesterase"/>
    <property type="match status" value="1"/>
</dbReference>
<accession>A0A4P7QH72</accession>
<reference evidence="5 6" key="1">
    <citation type="submission" date="2019-04" db="EMBL/GenBank/DDBJ databases">
        <title>Corynebacterium endometrii sp. nov., isolated from the uterus of a cow with endometritis.</title>
        <authorList>
            <person name="Ballas P."/>
            <person name="Ruckert C."/>
            <person name="Wagener K."/>
            <person name="Drillich M."/>
            <person name="Kaempfer P."/>
            <person name="Busse H.-J."/>
            <person name="Ehling-Schulz M."/>
        </authorList>
    </citation>
    <scope>NUCLEOTIDE SEQUENCE [LARGE SCALE GENOMIC DNA]</scope>
    <source>
        <strain evidence="5 6">LMM-1653</strain>
    </source>
</reference>
<dbReference type="PANTHER" id="PTHR43142">
    <property type="entry name" value="CARBOXYLIC ESTER HYDROLASE"/>
    <property type="match status" value="1"/>
</dbReference>
<proteinExistence type="inferred from homology"/>
<dbReference type="PROSITE" id="PS00122">
    <property type="entry name" value="CARBOXYLESTERASE_B_1"/>
    <property type="match status" value="1"/>
</dbReference>
<keyword evidence="6" id="KW-1185">Reference proteome</keyword>
<evidence type="ECO:0000259" key="4">
    <source>
        <dbReference type="Pfam" id="PF00135"/>
    </source>
</evidence>
<keyword evidence="2 3" id="KW-0378">Hydrolase</keyword>
<dbReference type="OrthoDB" id="3199405at2"/>
<dbReference type="AlphaFoldDB" id="A0A4P7QH72"/>
<dbReference type="RefSeq" id="WP_136141632.1">
    <property type="nucleotide sequence ID" value="NZ_CP039247.1"/>
</dbReference>
<organism evidence="5 6">
    <name type="scientific">Corynebacterium endometrii</name>
    <dbReference type="NCBI Taxonomy" id="2488819"/>
    <lineage>
        <taxon>Bacteria</taxon>
        <taxon>Bacillati</taxon>
        <taxon>Actinomycetota</taxon>
        <taxon>Actinomycetes</taxon>
        <taxon>Mycobacteriales</taxon>
        <taxon>Corynebacteriaceae</taxon>
        <taxon>Corynebacterium</taxon>
    </lineage>
</organism>
<protein>
    <recommendedName>
        <fullName evidence="3">Carboxylic ester hydrolase</fullName>
        <ecNumber evidence="3">3.1.1.-</ecNumber>
    </recommendedName>
</protein>
<dbReference type="Proteomes" id="UP000296352">
    <property type="component" value="Chromosome"/>
</dbReference>
<feature type="domain" description="Carboxylesterase type B" evidence="4">
    <location>
        <begin position="60"/>
        <end position="201"/>
    </location>
</feature>
<dbReference type="PANTHER" id="PTHR43142:SF1">
    <property type="entry name" value="CARBOXYLIC ESTER HYDROLASE"/>
    <property type="match status" value="1"/>
</dbReference>
<evidence type="ECO:0000256" key="3">
    <source>
        <dbReference type="RuleBase" id="RU361235"/>
    </source>
</evidence>
<dbReference type="SUPFAM" id="SSF53474">
    <property type="entry name" value="alpha/beta-Hydrolases"/>
    <property type="match status" value="1"/>
</dbReference>
<dbReference type="InterPro" id="IPR029058">
    <property type="entry name" value="AB_hydrolase_fold"/>
</dbReference>
<evidence type="ECO:0000256" key="1">
    <source>
        <dbReference type="ARBA" id="ARBA00005964"/>
    </source>
</evidence>
<dbReference type="EMBL" id="CP039247">
    <property type="protein sequence ID" value="QCB28973.1"/>
    <property type="molecule type" value="Genomic_DNA"/>
</dbReference>
<dbReference type="Gene3D" id="3.40.50.1820">
    <property type="entry name" value="alpha/beta hydrolase"/>
    <property type="match status" value="1"/>
</dbReference>
<dbReference type="EC" id="3.1.1.-" evidence="3"/>
<dbReference type="InterPro" id="IPR019826">
    <property type="entry name" value="Carboxylesterase_B_AS"/>
</dbReference>
<dbReference type="KEGG" id="cee:CENDO_08515"/>
<dbReference type="GO" id="GO:0016787">
    <property type="term" value="F:hydrolase activity"/>
    <property type="evidence" value="ECO:0007669"/>
    <property type="project" value="UniProtKB-KW"/>
</dbReference>
<evidence type="ECO:0000256" key="2">
    <source>
        <dbReference type="ARBA" id="ARBA00022801"/>
    </source>
</evidence>
<evidence type="ECO:0000313" key="5">
    <source>
        <dbReference type="EMBL" id="QCB28973.1"/>
    </source>
</evidence>
<sequence length="447" mass="48889">MSELTISCTAGRITGLVDGDVATYHSVPYADFPGPFEPSVPLAGGMDIDARAARPQEVAMTITTPAQARDGSDCPVIVYIHGGRFESGTHEDPRADGAYNARHGIVQVQLGYRVGLEGFARFKRDEPNRYRGIDDCVLGLEWVQRNIEAFGGDPTNVTVIGQSAGATTALWLARRDHYRGAFRRVVALSPCFPRASFEQRKATLRTVLGKPVTRESLTDLAERKPGKLAKAYKRFRTVYSLDMALGPAPLDCRQLADVPLLVSSTLHEYCDMPAAKKLDAGAHPRRLLKVLSRFMGLEPARFGYWWGKATAIAPERPAGLFIGDTQTRRWVSQVATHAPGATWLMEFRNSQGLALHCADLRYVFGVHAEMNPDSQSGRAAARINGVIRRFVASGTPGWDEYRAAQETGARPAMVFDLATGEHSIESGILDYVANSFPPIEKTADLEG</sequence>
<comment type="similarity">
    <text evidence="1 3">Belongs to the type-B carboxylesterase/lipase family.</text>
</comment>